<keyword evidence="6" id="KW-0378">Hydrolase</keyword>
<sequence length="505" mass="56484">MRRKTRIIIITASVIGVILSGAALTWLQVINTEINQTAATASRTVNNIDSLLDEARLAADKARPYLPAACTLDTIIALEKIAVSIRHIRLINTYLNEKLLCSSFGDKDAINVNYNPHTQQKLTIINDNKISPDEKVIVLQTPFPEGMVVSSFSAAWISESLKILNSQRPLTIQIGDKTLTQSGDIHINDNEKTAGYHVIKSQKYPFSVAFSSALSIPLSHYIQAGKASLLLTLILAIMTGLILRKHLFRNASIYEELKDAIASGEIVPWYQPVINNSTKELYGIEILARWVTPSGEVIPPDAFIPLAEQSGLIIPLTRKIMVQAGNELPSLWFSEKSPFHISFNVTTSHIQSPEFISECTRFINKFPKDTITLTAEIIEREPFDKDAELKEKITELRKNGIKISLDDFGTGFSNINYLETLAIDIIKIDKLFVNAVIDDGNPVKLIDYVIDMANDMNITIIVEGVENAYQVNYLADKVNFFQGFYFSKPLSFPELKTSFARFNRM</sequence>
<dbReference type="Gene3D" id="3.20.20.450">
    <property type="entry name" value="EAL domain"/>
    <property type="match status" value="1"/>
</dbReference>
<dbReference type="CDD" id="cd01948">
    <property type="entry name" value="EAL"/>
    <property type="match status" value="1"/>
</dbReference>
<feature type="transmembrane region" description="Helical" evidence="10">
    <location>
        <begin position="7"/>
        <end position="27"/>
    </location>
</feature>
<keyword evidence="4" id="KW-0973">c-di-GMP</keyword>
<dbReference type="OrthoDB" id="675397at2"/>
<keyword evidence="7 10" id="KW-1133">Transmembrane helix</keyword>
<dbReference type="InterPro" id="IPR035919">
    <property type="entry name" value="EAL_sf"/>
</dbReference>
<evidence type="ECO:0000313" key="12">
    <source>
        <dbReference type="EMBL" id="AFJ47550.1"/>
    </source>
</evidence>
<keyword evidence="3" id="KW-1003">Cell membrane</keyword>
<dbReference type="SMART" id="SM00052">
    <property type="entry name" value="EAL"/>
    <property type="match status" value="1"/>
</dbReference>
<comment type="catalytic activity">
    <reaction evidence="9">
        <text>3',3'-c-di-GMP + H2O = 5'-phosphoguanylyl(3'-&gt;5')guanosine + H(+)</text>
        <dbReference type="Rhea" id="RHEA:24902"/>
        <dbReference type="ChEBI" id="CHEBI:15377"/>
        <dbReference type="ChEBI" id="CHEBI:15378"/>
        <dbReference type="ChEBI" id="CHEBI:58754"/>
        <dbReference type="ChEBI" id="CHEBI:58805"/>
        <dbReference type="EC" id="3.1.4.52"/>
    </reaction>
</comment>
<name>I2BAJ6_SHIBC</name>
<dbReference type="GO" id="GO:0005886">
    <property type="term" value="C:plasma membrane"/>
    <property type="evidence" value="ECO:0007669"/>
    <property type="project" value="UniProtKB-SubCell"/>
</dbReference>
<evidence type="ECO:0000259" key="11">
    <source>
        <dbReference type="PROSITE" id="PS50883"/>
    </source>
</evidence>
<dbReference type="InterPro" id="IPR001633">
    <property type="entry name" value="EAL_dom"/>
</dbReference>
<dbReference type="EMBL" id="CP001560">
    <property type="protein sequence ID" value="AFJ47550.1"/>
    <property type="molecule type" value="Genomic_DNA"/>
</dbReference>
<protein>
    <recommendedName>
        <fullName evidence="2">cyclic-guanylate-specific phosphodiesterase</fullName>
        <ecNumber evidence="2">3.1.4.52</ecNumber>
    </recommendedName>
</protein>
<organism evidence="12 13">
    <name type="scientific">Shimwellia blattae (strain ATCC 29907 / DSM 4481 / JCM 1650 / NBRC 105725 / CDC 9005-74)</name>
    <name type="common">Escherichia blattae</name>
    <dbReference type="NCBI Taxonomy" id="630626"/>
    <lineage>
        <taxon>Bacteria</taxon>
        <taxon>Pseudomonadati</taxon>
        <taxon>Pseudomonadota</taxon>
        <taxon>Gammaproteobacteria</taxon>
        <taxon>Enterobacterales</taxon>
        <taxon>Enterobacteriaceae</taxon>
        <taxon>Shimwellia</taxon>
    </lineage>
</organism>
<dbReference type="AlphaFoldDB" id="I2BAJ6"/>
<dbReference type="SUPFAM" id="SSF141868">
    <property type="entry name" value="EAL domain-like"/>
    <property type="match status" value="1"/>
</dbReference>
<evidence type="ECO:0000256" key="2">
    <source>
        <dbReference type="ARBA" id="ARBA00012282"/>
    </source>
</evidence>
<evidence type="ECO:0000256" key="5">
    <source>
        <dbReference type="ARBA" id="ARBA00022692"/>
    </source>
</evidence>
<keyword evidence="8 10" id="KW-0472">Membrane</keyword>
<feature type="domain" description="EAL" evidence="11">
    <location>
        <begin position="250"/>
        <end position="503"/>
    </location>
</feature>
<evidence type="ECO:0000313" key="13">
    <source>
        <dbReference type="Proteomes" id="UP000001955"/>
    </source>
</evidence>
<accession>I2BAJ6</accession>
<keyword evidence="5 10" id="KW-0812">Transmembrane</keyword>
<dbReference type="Pfam" id="PF12792">
    <property type="entry name" value="CSS-motif"/>
    <property type="match status" value="1"/>
</dbReference>
<evidence type="ECO:0000256" key="8">
    <source>
        <dbReference type="ARBA" id="ARBA00023136"/>
    </source>
</evidence>
<dbReference type="Proteomes" id="UP000001955">
    <property type="component" value="Chromosome"/>
</dbReference>
<dbReference type="HOGENOM" id="CLU_000445_131_0_6"/>
<evidence type="ECO:0000256" key="10">
    <source>
        <dbReference type="SAM" id="Phobius"/>
    </source>
</evidence>
<dbReference type="EC" id="3.1.4.52" evidence="2"/>
<reference evidence="12 13" key="1">
    <citation type="journal article" date="2012" name="J. Bacteriol.">
        <title>Complete genome sequence of the B12-producing Shimwellia blattae strain DSM 4481, isolated from a cockroach.</title>
        <authorList>
            <person name="Brzuszkiewicz E."/>
            <person name="Waschkowitz T."/>
            <person name="Wiezer A."/>
            <person name="Daniel R."/>
        </authorList>
    </citation>
    <scope>NUCLEOTIDE SEQUENCE [LARGE SCALE GENOMIC DNA]</scope>
    <source>
        <strain evidence="13">ATCC 29907 / DSM 4481 / JCM 1650 / NBRC 105725 / CDC 9005-74</strain>
    </source>
</reference>
<evidence type="ECO:0000256" key="3">
    <source>
        <dbReference type="ARBA" id="ARBA00022475"/>
    </source>
</evidence>
<dbReference type="eggNOG" id="COG4943">
    <property type="taxonomic scope" value="Bacteria"/>
</dbReference>
<proteinExistence type="predicted"/>
<gene>
    <name evidence="12" type="ordered locus">EBL_c24640</name>
</gene>
<evidence type="ECO:0000256" key="4">
    <source>
        <dbReference type="ARBA" id="ARBA00022636"/>
    </source>
</evidence>
<dbReference type="PROSITE" id="PS50883">
    <property type="entry name" value="EAL"/>
    <property type="match status" value="1"/>
</dbReference>
<dbReference type="InterPro" id="IPR024744">
    <property type="entry name" value="CSS-motif_dom"/>
</dbReference>
<evidence type="ECO:0000256" key="1">
    <source>
        <dbReference type="ARBA" id="ARBA00004651"/>
    </source>
</evidence>
<dbReference type="InterPro" id="IPR050706">
    <property type="entry name" value="Cyclic-di-GMP_PDE-like"/>
</dbReference>
<keyword evidence="13" id="KW-1185">Reference proteome</keyword>
<dbReference type="STRING" id="630626.EBL_c24640"/>
<dbReference type="KEGG" id="ebt:EBL_c24640"/>
<evidence type="ECO:0000256" key="7">
    <source>
        <dbReference type="ARBA" id="ARBA00022989"/>
    </source>
</evidence>
<comment type="subcellular location">
    <subcellularLocation>
        <location evidence="1">Cell membrane</location>
        <topology evidence="1">Multi-pass membrane protein</topology>
    </subcellularLocation>
</comment>
<dbReference type="GO" id="GO:0071111">
    <property type="term" value="F:cyclic-guanylate-specific phosphodiesterase activity"/>
    <property type="evidence" value="ECO:0007669"/>
    <property type="project" value="UniProtKB-EC"/>
</dbReference>
<dbReference type="Pfam" id="PF00563">
    <property type="entry name" value="EAL"/>
    <property type="match status" value="1"/>
</dbReference>
<dbReference type="PANTHER" id="PTHR33121:SF81">
    <property type="entry name" value="CYCLIC DI-GMP PHOSPHODIESTERASE PDEB-RELATED"/>
    <property type="match status" value="1"/>
</dbReference>
<evidence type="ECO:0000256" key="9">
    <source>
        <dbReference type="ARBA" id="ARBA00034290"/>
    </source>
</evidence>
<evidence type="ECO:0000256" key="6">
    <source>
        <dbReference type="ARBA" id="ARBA00022801"/>
    </source>
</evidence>
<accession>K6WDH2</accession>
<dbReference type="PANTHER" id="PTHR33121">
    <property type="entry name" value="CYCLIC DI-GMP PHOSPHODIESTERASE PDEF"/>
    <property type="match status" value="1"/>
</dbReference>